<protein>
    <submittedName>
        <fullName evidence="2">Uncharacterized protein</fullName>
    </submittedName>
</protein>
<organism evidence="2 3">
    <name type="scientific">Herminiimonas contaminans</name>
    <dbReference type="NCBI Taxonomy" id="1111140"/>
    <lineage>
        <taxon>Bacteria</taxon>
        <taxon>Pseudomonadati</taxon>
        <taxon>Pseudomonadota</taxon>
        <taxon>Betaproteobacteria</taxon>
        <taxon>Burkholderiales</taxon>
        <taxon>Oxalobacteraceae</taxon>
        <taxon>Herminiimonas</taxon>
    </lineage>
</organism>
<dbReference type="RefSeq" id="WP_195874933.1">
    <property type="nucleotide sequence ID" value="NZ_JADOEL010000003.1"/>
</dbReference>
<feature type="signal peptide" evidence="1">
    <location>
        <begin position="1"/>
        <end position="22"/>
    </location>
</feature>
<keyword evidence="1" id="KW-0732">Signal</keyword>
<proteinExistence type="predicted"/>
<feature type="chain" id="PRO_5045283039" evidence="1">
    <location>
        <begin position="23"/>
        <end position="165"/>
    </location>
</feature>
<name>A0ABS0EQH4_9BURK</name>
<keyword evidence="3" id="KW-1185">Reference proteome</keyword>
<dbReference type="EMBL" id="JADOEL010000003">
    <property type="protein sequence ID" value="MBF8177111.1"/>
    <property type="molecule type" value="Genomic_DNA"/>
</dbReference>
<sequence length="165" mass="17230">MMKKVLLSTLIALAAVSTGVSAQIAAQGNAPASQTAPAPGTNVPALFHKPVFFRGVVGDINVQVNIRLKADIDEGIEGEYFIFGNSHKILLAGEIEGDQLFMEESENGTNISGQWDGKLEGDSLVGSWMSADGTITKPFTLKAVVQKPAAPAHAAKKAASNTAKP</sequence>
<accession>A0ABS0EQH4</accession>
<dbReference type="Proteomes" id="UP000657372">
    <property type="component" value="Unassembled WGS sequence"/>
</dbReference>
<comment type="caution">
    <text evidence="2">The sequence shown here is derived from an EMBL/GenBank/DDBJ whole genome shotgun (WGS) entry which is preliminary data.</text>
</comment>
<evidence type="ECO:0000313" key="3">
    <source>
        <dbReference type="Proteomes" id="UP000657372"/>
    </source>
</evidence>
<gene>
    <name evidence="2" type="ORF">IXC47_05400</name>
</gene>
<reference evidence="2 3" key="1">
    <citation type="submission" date="2020-11" db="EMBL/GenBank/DDBJ databases">
        <title>WGS of Herminiimonas contaminans strain Marseille-Q4544 isolated from planarians Schmidtea mediterranea.</title>
        <authorList>
            <person name="Kangale L."/>
        </authorList>
    </citation>
    <scope>NUCLEOTIDE SEQUENCE [LARGE SCALE GENOMIC DNA]</scope>
    <source>
        <strain evidence="2 3">Marseille-Q4544</strain>
    </source>
</reference>
<evidence type="ECO:0000313" key="2">
    <source>
        <dbReference type="EMBL" id="MBF8177111.1"/>
    </source>
</evidence>
<evidence type="ECO:0000256" key="1">
    <source>
        <dbReference type="SAM" id="SignalP"/>
    </source>
</evidence>